<gene>
    <name evidence="3" type="ordered locus">Snas_3433</name>
</gene>
<protein>
    <submittedName>
        <fullName evidence="3">UspA domain protein</fullName>
    </submittedName>
</protein>
<dbReference type="KEGG" id="sna:Snas_3433"/>
<feature type="domain" description="UspA" evidence="2">
    <location>
        <begin position="8"/>
        <end position="145"/>
    </location>
</feature>
<comment type="similarity">
    <text evidence="1">Belongs to the universal stress protein A family.</text>
</comment>
<dbReference type="InterPro" id="IPR006016">
    <property type="entry name" value="UspA"/>
</dbReference>
<dbReference type="EMBL" id="CP001778">
    <property type="protein sequence ID" value="ADD43097.1"/>
    <property type="molecule type" value="Genomic_DNA"/>
</dbReference>
<accession>D3PVI3</accession>
<dbReference type="RefSeq" id="WP_013018668.1">
    <property type="nucleotide sequence ID" value="NC_013947.1"/>
</dbReference>
<dbReference type="InterPro" id="IPR014729">
    <property type="entry name" value="Rossmann-like_a/b/a_fold"/>
</dbReference>
<dbReference type="PRINTS" id="PR01438">
    <property type="entry name" value="UNVRSLSTRESS"/>
</dbReference>
<dbReference type="HOGENOM" id="CLU_049301_2_3_11"/>
<dbReference type="SUPFAM" id="SSF52402">
    <property type="entry name" value="Adenine nucleotide alpha hydrolases-like"/>
    <property type="match status" value="2"/>
</dbReference>
<evidence type="ECO:0000313" key="4">
    <source>
        <dbReference type="Proteomes" id="UP000000844"/>
    </source>
</evidence>
<organism evidence="3 4">
    <name type="scientific">Stackebrandtia nassauensis (strain DSM 44728 / CIP 108903 / NRRL B-16338 / NBRC 102104 / LLR-40K-21)</name>
    <dbReference type="NCBI Taxonomy" id="446470"/>
    <lineage>
        <taxon>Bacteria</taxon>
        <taxon>Bacillati</taxon>
        <taxon>Actinomycetota</taxon>
        <taxon>Actinomycetes</taxon>
        <taxon>Glycomycetales</taxon>
        <taxon>Glycomycetaceae</taxon>
        <taxon>Stackebrandtia</taxon>
    </lineage>
</organism>
<evidence type="ECO:0000259" key="2">
    <source>
        <dbReference type="Pfam" id="PF00582"/>
    </source>
</evidence>
<proteinExistence type="inferred from homology"/>
<dbReference type="eggNOG" id="COG0589">
    <property type="taxonomic scope" value="Bacteria"/>
</dbReference>
<reference evidence="3 4" key="1">
    <citation type="journal article" date="2009" name="Stand. Genomic Sci.">
        <title>Complete genome sequence of Stackebrandtia nassauensis type strain (LLR-40K-21).</title>
        <authorList>
            <person name="Munk C."/>
            <person name="Lapidus A."/>
            <person name="Copeland A."/>
            <person name="Jando M."/>
            <person name="Mayilraj S."/>
            <person name="Glavina Del Rio T."/>
            <person name="Nolan M."/>
            <person name="Chen F."/>
            <person name="Lucas S."/>
            <person name="Tice H."/>
            <person name="Cheng J.F."/>
            <person name="Han C."/>
            <person name="Detter J.C."/>
            <person name="Bruce D."/>
            <person name="Goodwin L."/>
            <person name="Chain P."/>
            <person name="Pitluck S."/>
            <person name="Goker M."/>
            <person name="Ovchinikova G."/>
            <person name="Pati A."/>
            <person name="Ivanova N."/>
            <person name="Mavromatis K."/>
            <person name="Chen A."/>
            <person name="Palaniappan K."/>
            <person name="Land M."/>
            <person name="Hauser L."/>
            <person name="Chang Y.J."/>
            <person name="Jeffries C.D."/>
            <person name="Bristow J."/>
            <person name="Eisen J.A."/>
            <person name="Markowitz V."/>
            <person name="Hugenholtz P."/>
            <person name="Kyrpides N.C."/>
            <person name="Klenk H.P."/>
        </authorList>
    </citation>
    <scope>NUCLEOTIDE SEQUENCE [LARGE SCALE GENOMIC DNA]</scope>
    <source>
        <strain evidence="4">DSM 44728 / CIP 108903 / NRRL B-16338 / NBRC 102104 / LLR-40K-21</strain>
    </source>
</reference>
<feature type="domain" description="UspA" evidence="2">
    <location>
        <begin position="153"/>
        <end position="283"/>
    </location>
</feature>
<dbReference type="PANTHER" id="PTHR46268:SF6">
    <property type="entry name" value="UNIVERSAL STRESS PROTEIN UP12"/>
    <property type="match status" value="1"/>
</dbReference>
<dbReference type="STRING" id="446470.Snas_3433"/>
<dbReference type="Proteomes" id="UP000000844">
    <property type="component" value="Chromosome"/>
</dbReference>
<dbReference type="PANTHER" id="PTHR46268">
    <property type="entry name" value="STRESS RESPONSE PROTEIN NHAX"/>
    <property type="match status" value="1"/>
</dbReference>
<dbReference type="AlphaFoldDB" id="D3PVI3"/>
<evidence type="ECO:0000256" key="1">
    <source>
        <dbReference type="ARBA" id="ARBA00008791"/>
    </source>
</evidence>
<name>D3PVI3_STANL</name>
<dbReference type="Pfam" id="PF00582">
    <property type="entry name" value="Usp"/>
    <property type="match status" value="2"/>
</dbReference>
<dbReference type="Gene3D" id="3.40.50.620">
    <property type="entry name" value="HUPs"/>
    <property type="match status" value="2"/>
</dbReference>
<keyword evidence="4" id="KW-1185">Reference proteome</keyword>
<dbReference type="InterPro" id="IPR006015">
    <property type="entry name" value="Universal_stress_UspA"/>
</dbReference>
<dbReference type="OrthoDB" id="3174546at2"/>
<sequence>MNTTKVNPVVVGVDGSIAGSRTVRFAAGEALLRGLPLRVVHARTWSAYYGDPASGGIYTAPLPPDAENRRIVDEAVTMARRAHPDLRVSGEVIDGSAAVALVDESEHAALITVGARGRGGVLELMLGSVAVDVVTRARCPVMLVRGEEDIVSTVVVGVDGTPISREALGFAFAEAAARQVPLHAVHAWSAAPNDATAEEDDRQRTERLLESWMSQWQDTYPTVETTALPIQSTDVTTTLVDASAKASLLVVGSRMRGELRARLLGSTAFALAHTSKCPLAIVRASGQHH</sequence>
<evidence type="ECO:0000313" key="3">
    <source>
        <dbReference type="EMBL" id="ADD43097.1"/>
    </source>
</evidence>